<evidence type="ECO:0000313" key="2">
    <source>
        <dbReference type="EMBL" id="KAK5612152.1"/>
    </source>
</evidence>
<gene>
    <name evidence="2" type="ORF">CRENBAI_024509</name>
</gene>
<evidence type="ECO:0000313" key="3">
    <source>
        <dbReference type="Proteomes" id="UP001311232"/>
    </source>
</evidence>
<dbReference type="AlphaFoldDB" id="A0AAV9RTN9"/>
<dbReference type="EMBL" id="JAHHUM010001449">
    <property type="protein sequence ID" value="KAK5612152.1"/>
    <property type="molecule type" value="Genomic_DNA"/>
</dbReference>
<evidence type="ECO:0000256" key="1">
    <source>
        <dbReference type="SAM" id="Phobius"/>
    </source>
</evidence>
<reference evidence="2 3" key="1">
    <citation type="submission" date="2021-06" db="EMBL/GenBank/DDBJ databases">
        <authorList>
            <person name="Palmer J.M."/>
        </authorList>
    </citation>
    <scope>NUCLEOTIDE SEQUENCE [LARGE SCALE GENOMIC DNA]</scope>
    <source>
        <strain evidence="2 3">MEX-2019</strain>
        <tissue evidence="2">Muscle</tissue>
    </source>
</reference>
<accession>A0AAV9RTN9</accession>
<keyword evidence="1" id="KW-1133">Transmembrane helix</keyword>
<name>A0AAV9RTN9_9TELE</name>
<keyword evidence="1" id="KW-0472">Membrane</keyword>
<keyword evidence="3" id="KW-1185">Reference proteome</keyword>
<organism evidence="2 3">
    <name type="scientific">Crenichthys baileyi</name>
    <name type="common">White River springfish</name>
    <dbReference type="NCBI Taxonomy" id="28760"/>
    <lineage>
        <taxon>Eukaryota</taxon>
        <taxon>Metazoa</taxon>
        <taxon>Chordata</taxon>
        <taxon>Craniata</taxon>
        <taxon>Vertebrata</taxon>
        <taxon>Euteleostomi</taxon>
        <taxon>Actinopterygii</taxon>
        <taxon>Neopterygii</taxon>
        <taxon>Teleostei</taxon>
        <taxon>Neoteleostei</taxon>
        <taxon>Acanthomorphata</taxon>
        <taxon>Ovalentaria</taxon>
        <taxon>Atherinomorphae</taxon>
        <taxon>Cyprinodontiformes</taxon>
        <taxon>Goodeidae</taxon>
        <taxon>Crenichthys</taxon>
    </lineage>
</organism>
<protein>
    <submittedName>
        <fullName evidence="2">Uncharacterized protein</fullName>
    </submittedName>
</protein>
<comment type="caution">
    <text evidence="2">The sequence shown here is derived from an EMBL/GenBank/DDBJ whole genome shotgun (WGS) entry which is preliminary data.</text>
</comment>
<sequence length="173" mass="19282">MFSGRFCLPASVSENAFACVLMIALLIGWGFCLPVAAEESILLKFSHRDRQETVSFLTSFLPLPSPPSPRPTSPLDSFLATDTTSQTPLVKEGRTWDFIDVPPTLVYALRMNCPTKPTASYLRMTEQHTKLPHTLASPKRSRLSFSYVSFRTSPSRSLRTIFLLPTPADCAIR</sequence>
<dbReference type="Proteomes" id="UP001311232">
    <property type="component" value="Unassembled WGS sequence"/>
</dbReference>
<keyword evidence="1" id="KW-0812">Transmembrane</keyword>
<proteinExistence type="predicted"/>
<feature type="transmembrane region" description="Helical" evidence="1">
    <location>
        <begin position="15"/>
        <end position="37"/>
    </location>
</feature>